<reference evidence="3 4" key="1">
    <citation type="submission" date="2015-02" db="EMBL/GenBank/DDBJ databases">
        <title>Draft genome sequences of ten Microbacterium spp. with emphasis on heavy metal contaminated environments.</title>
        <authorList>
            <person name="Corretto E."/>
        </authorList>
    </citation>
    <scope>NUCLEOTIDE SEQUENCE [LARGE SCALE GENOMIC DNA]</scope>
    <source>
        <strain evidence="3 4">DSM 18659</strain>
    </source>
</reference>
<protein>
    <submittedName>
        <fullName evidence="3">Glycyl-glycine endopeptidase ALE-1</fullName>
        <ecNumber evidence="3">3.4.24.75</ecNumber>
    </submittedName>
</protein>
<feature type="region of interest" description="Disordered" evidence="1">
    <location>
        <begin position="117"/>
        <end position="143"/>
    </location>
</feature>
<dbReference type="InterPro" id="IPR011055">
    <property type="entry name" value="Dup_hybrid_motif"/>
</dbReference>
<dbReference type="GO" id="GO:0004222">
    <property type="term" value="F:metalloendopeptidase activity"/>
    <property type="evidence" value="ECO:0007669"/>
    <property type="project" value="TreeGrafter"/>
</dbReference>
<sequence>MPSVTEIQEPVTSSTVEPAASIVDAVAIADALVVAPLTRRSVRAAAPVVAPLTRRAARGRELELPALSEVVGAEVVELLAVEPEAAEQAPAAATVVEIVASPPRELPLALPTSPVAHAHTAAESAPRADAPAADADASAPSREADDVDAFAEALRRFAQSGPTPIISVAESAPEQVIADEAPTGRSHRGRGAKSAPASAPSSALPRKSVFRRVATTSFSIGAMGIVGLVAVGMTLPSQAVAAASGTASVTNAVSLAASNSTGGGESAIQAFAVPSEVQTSSLDRSDYTTGSKADMAASLGISHFSNFFTNNPNSPIQWPFAVGVSISYGFGWRTGEFHEGLDFTPGAGAKIQAVADGVVRVATESGGGYGVMIIIDHVIDGQPVATRYAHMAYGSLRVKAGDHVKVGEIIGQVGDTGYSFGAHLHFEVLQNGTTPIDPLPWLRSHAGG</sequence>
<organism evidence="3 4">
    <name type="scientific">Microbacterium ginsengisoli</name>
    <dbReference type="NCBI Taxonomy" id="400772"/>
    <lineage>
        <taxon>Bacteria</taxon>
        <taxon>Bacillati</taxon>
        <taxon>Actinomycetota</taxon>
        <taxon>Actinomycetes</taxon>
        <taxon>Micrococcales</taxon>
        <taxon>Microbacteriaceae</taxon>
        <taxon>Microbacterium</taxon>
    </lineage>
</organism>
<feature type="compositionally biased region" description="Low complexity" evidence="1">
    <location>
        <begin position="192"/>
        <end position="205"/>
    </location>
</feature>
<feature type="region of interest" description="Disordered" evidence="1">
    <location>
        <begin position="171"/>
        <end position="205"/>
    </location>
</feature>
<dbReference type="AlphaFoldDB" id="A0A0F0LSI2"/>
<accession>A0A0F0LSI2</accession>
<dbReference type="InterPro" id="IPR050570">
    <property type="entry name" value="Cell_wall_metabolism_enzyme"/>
</dbReference>
<dbReference type="Proteomes" id="UP000033451">
    <property type="component" value="Unassembled WGS sequence"/>
</dbReference>
<evidence type="ECO:0000313" key="4">
    <source>
        <dbReference type="Proteomes" id="UP000033451"/>
    </source>
</evidence>
<dbReference type="Pfam" id="PF01551">
    <property type="entry name" value="Peptidase_M23"/>
    <property type="match status" value="1"/>
</dbReference>
<dbReference type="SUPFAM" id="SSF51261">
    <property type="entry name" value="Duplicated hybrid motif"/>
    <property type="match status" value="1"/>
</dbReference>
<gene>
    <name evidence="3" type="ORF">RR49_01854</name>
</gene>
<dbReference type="PANTHER" id="PTHR21666:SF270">
    <property type="entry name" value="MUREIN HYDROLASE ACTIVATOR ENVC"/>
    <property type="match status" value="1"/>
</dbReference>
<evidence type="ECO:0000313" key="3">
    <source>
        <dbReference type="EMBL" id="KJL36177.1"/>
    </source>
</evidence>
<evidence type="ECO:0000259" key="2">
    <source>
        <dbReference type="Pfam" id="PF01551"/>
    </source>
</evidence>
<dbReference type="PATRIC" id="fig|400772.4.peg.1873"/>
<feature type="compositionally biased region" description="Low complexity" evidence="1">
    <location>
        <begin position="121"/>
        <end position="141"/>
    </location>
</feature>
<keyword evidence="3" id="KW-0378">Hydrolase</keyword>
<keyword evidence="4" id="KW-1185">Reference proteome</keyword>
<dbReference type="PANTHER" id="PTHR21666">
    <property type="entry name" value="PEPTIDASE-RELATED"/>
    <property type="match status" value="1"/>
</dbReference>
<name>A0A0F0LSI2_9MICO</name>
<evidence type="ECO:0000256" key="1">
    <source>
        <dbReference type="SAM" id="MobiDB-lite"/>
    </source>
</evidence>
<dbReference type="CDD" id="cd12797">
    <property type="entry name" value="M23_peptidase"/>
    <property type="match status" value="1"/>
</dbReference>
<proteinExistence type="predicted"/>
<dbReference type="EC" id="3.4.24.75" evidence="3"/>
<dbReference type="Gene3D" id="2.70.70.10">
    <property type="entry name" value="Glucose Permease (Domain IIA)"/>
    <property type="match status" value="1"/>
</dbReference>
<dbReference type="EMBL" id="JYIY01000075">
    <property type="protein sequence ID" value="KJL36177.1"/>
    <property type="molecule type" value="Genomic_DNA"/>
</dbReference>
<comment type="caution">
    <text evidence="3">The sequence shown here is derived from an EMBL/GenBank/DDBJ whole genome shotgun (WGS) entry which is preliminary data.</text>
</comment>
<dbReference type="InterPro" id="IPR016047">
    <property type="entry name" value="M23ase_b-sheet_dom"/>
</dbReference>
<feature type="domain" description="M23ase beta-sheet core" evidence="2">
    <location>
        <begin position="337"/>
        <end position="438"/>
    </location>
</feature>